<reference evidence="13" key="1">
    <citation type="submission" date="2020-11" db="EMBL/GenBank/DDBJ databases">
        <authorList>
            <consortium name="DOE Joint Genome Institute"/>
            <person name="Ahrendt S."/>
            <person name="Riley R."/>
            <person name="Andreopoulos W."/>
            <person name="Labutti K."/>
            <person name="Pangilinan J."/>
            <person name="Ruiz-Duenas F.J."/>
            <person name="Barrasa J.M."/>
            <person name="Sanchez-Garcia M."/>
            <person name="Camarero S."/>
            <person name="Miyauchi S."/>
            <person name="Serrano A."/>
            <person name="Linde D."/>
            <person name="Babiker R."/>
            <person name="Drula E."/>
            <person name="Ayuso-Fernandez I."/>
            <person name="Pacheco R."/>
            <person name="Padilla G."/>
            <person name="Ferreira P."/>
            <person name="Barriuso J."/>
            <person name="Kellner H."/>
            <person name="Castanera R."/>
            <person name="Alfaro M."/>
            <person name="Ramirez L."/>
            <person name="Pisabarro A.G."/>
            <person name="Kuo A."/>
            <person name="Tritt A."/>
            <person name="Lipzen A."/>
            <person name="He G."/>
            <person name="Yan M."/>
            <person name="Ng V."/>
            <person name="Cullen D."/>
            <person name="Martin F."/>
            <person name="Rosso M.-N."/>
            <person name="Henrissat B."/>
            <person name="Hibbett D."/>
            <person name="Martinez A.T."/>
            <person name="Grigoriev I.V."/>
        </authorList>
    </citation>
    <scope>NUCLEOTIDE SEQUENCE</scope>
    <source>
        <strain evidence="13">MF-IS2</strain>
    </source>
</reference>
<evidence type="ECO:0000256" key="6">
    <source>
        <dbReference type="ARBA" id="ARBA00022927"/>
    </source>
</evidence>
<proteinExistence type="inferred from homology"/>
<evidence type="ECO:0000256" key="4">
    <source>
        <dbReference type="ARBA" id="ARBA00022692"/>
    </source>
</evidence>
<keyword evidence="10 12" id="KW-0496">Mitochondrion</keyword>
<dbReference type="GO" id="GO:0030150">
    <property type="term" value="P:protein import into mitochondrial matrix"/>
    <property type="evidence" value="ECO:0007669"/>
    <property type="project" value="UniProtKB-UniRule"/>
</dbReference>
<dbReference type="PANTHER" id="PTHR28021:SF1">
    <property type="entry name" value="PRESEQUENCE TRANSLOCATED-ASSOCIATED MOTOR SUBUNIT PAM17, MITOCHONDRIAL"/>
    <property type="match status" value="1"/>
</dbReference>
<name>A0A9P6C597_9AGAR</name>
<keyword evidence="6 12" id="KW-0653">Protein transport</keyword>
<gene>
    <name evidence="13" type="ORF">P691DRAFT_702946</name>
</gene>
<feature type="transmembrane region" description="Helical" evidence="12">
    <location>
        <begin position="101"/>
        <end position="124"/>
    </location>
</feature>
<dbReference type="GO" id="GO:0001405">
    <property type="term" value="C:PAM complex, Tim23 associated import motor"/>
    <property type="evidence" value="ECO:0007669"/>
    <property type="project" value="UniProtKB-UniRule"/>
</dbReference>
<evidence type="ECO:0000256" key="11">
    <source>
        <dbReference type="ARBA" id="ARBA00023136"/>
    </source>
</evidence>
<keyword evidence="5 12" id="KW-0999">Mitochondrion inner membrane</keyword>
<comment type="similarity">
    <text evidence="2 12">Belongs to the PAM17 family.</text>
</comment>
<evidence type="ECO:0000256" key="8">
    <source>
        <dbReference type="ARBA" id="ARBA00022989"/>
    </source>
</evidence>
<dbReference type="Pfam" id="PF08566">
    <property type="entry name" value="Pam17"/>
    <property type="match status" value="1"/>
</dbReference>
<evidence type="ECO:0000256" key="5">
    <source>
        <dbReference type="ARBA" id="ARBA00022792"/>
    </source>
</evidence>
<keyword evidence="4 12" id="KW-0812">Transmembrane</keyword>
<evidence type="ECO:0000256" key="12">
    <source>
        <dbReference type="RuleBase" id="RU367146"/>
    </source>
</evidence>
<keyword evidence="14" id="KW-1185">Reference proteome</keyword>
<keyword evidence="3 12" id="KW-0813">Transport</keyword>
<dbReference type="PANTHER" id="PTHR28021">
    <property type="entry name" value="PRESEQUENCE TRANSLOCATED-ASSOCIATED MOTOR SUBUNIT PAM17, MITOCHONDRIAL"/>
    <property type="match status" value="1"/>
</dbReference>
<organism evidence="13 14">
    <name type="scientific">Macrolepiota fuliginosa MF-IS2</name>
    <dbReference type="NCBI Taxonomy" id="1400762"/>
    <lineage>
        <taxon>Eukaryota</taxon>
        <taxon>Fungi</taxon>
        <taxon>Dikarya</taxon>
        <taxon>Basidiomycota</taxon>
        <taxon>Agaricomycotina</taxon>
        <taxon>Agaricomycetes</taxon>
        <taxon>Agaricomycetidae</taxon>
        <taxon>Agaricales</taxon>
        <taxon>Agaricineae</taxon>
        <taxon>Agaricaceae</taxon>
        <taxon>Macrolepiota</taxon>
    </lineage>
</organism>
<protein>
    <recommendedName>
        <fullName evidence="12">Presequence translocated-associated motor subunit PAM17</fullName>
    </recommendedName>
</protein>
<feature type="transmembrane region" description="Helical" evidence="12">
    <location>
        <begin position="61"/>
        <end position="81"/>
    </location>
</feature>
<keyword evidence="9 12" id="KW-0811">Translocation</keyword>
<dbReference type="EMBL" id="MU151126">
    <property type="protein sequence ID" value="KAF9449590.1"/>
    <property type="molecule type" value="Genomic_DNA"/>
</dbReference>
<dbReference type="InterPro" id="IPR013875">
    <property type="entry name" value="Pam17"/>
</dbReference>
<evidence type="ECO:0000313" key="14">
    <source>
        <dbReference type="Proteomes" id="UP000807342"/>
    </source>
</evidence>
<keyword evidence="7" id="KW-0809">Transit peptide</keyword>
<evidence type="ECO:0000256" key="9">
    <source>
        <dbReference type="ARBA" id="ARBA00023010"/>
    </source>
</evidence>
<evidence type="ECO:0000313" key="13">
    <source>
        <dbReference type="EMBL" id="KAF9449590.1"/>
    </source>
</evidence>
<comment type="caution">
    <text evidence="13">The sequence shown here is derived from an EMBL/GenBank/DDBJ whole genome shotgun (WGS) entry which is preliminary data.</text>
</comment>
<keyword evidence="8 12" id="KW-1133">Transmembrane helix</keyword>
<evidence type="ECO:0000256" key="7">
    <source>
        <dbReference type="ARBA" id="ARBA00022946"/>
    </source>
</evidence>
<evidence type="ECO:0000256" key="10">
    <source>
        <dbReference type="ARBA" id="ARBA00023128"/>
    </source>
</evidence>
<comment type="function">
    <text evidence="12">Component of the PAM complex, a complex required for the translocation of transit peptide-containing proteins from the inner membrane into the mitochondrial matrix in an ATP-dependent manner.</text>
</comment>
<comment type="subcellular location">
    <subcellularLocation>
        <location evidence="1 12">Mitochondrion inner membrane</location>
        <topology evidence="1 12">Multi-pass membrane protein</topology>
    </subcellularLocation>
</comment>
<sequence length="195" mass="21955">MVEHTLCRPLALVSRPALRQLPKQRLFVCRTYVSTGQSQAASQPTLTWREYLAIRGSKHKWQIAVTVPCALLGFAGGAAYFGNLDTDPTKMIMGIDPFFFYGISTVACVGAGALIGPSVGTMLWRMSHRQNLAVIDAMDREFYQRIAKNRVDASLQSPTSPIPDYYGEKIGSIHQYRQWLRDQAKYRRKVLLAEE</sequence>
<accession>A0A9P6C597</accession>
<evidence type="ECO:0000256" key="2">
    <source>
        <dbReference type="ARBA" id="ARBA00006837"/>
    </source>
</evidence>
<dbReference type="Proteomes" id="UP000807342">
    <property type="component" value="Unassembled WGS sequence"/>
</dbReference>
<dbReference type="AlphaFoldDB" id="A0A9P6C597"/>
<dbReference type="OrthoDB" id="5970083at2759"/>
<evidence type="ECO:0000256" key="3">
    <source>
        <dbReference type="ARBA" id="ARBA00022448"/>
    </source>
</evidence>
<comment type="subunit">
    <text evidence="12">Component of the PAM complex.</text>
</comment>
<evidence type="ECO:0000256" key="1">
    <source>
        <dbReference type="ARBA" id="ARBA00004448"/>
    </source>
</evidence>
<keyword evidence="11 12" id="KW-0472">Membrane</keyword>